<accession>A0A080Z777</accession>
<name>A0A080Z777_PHYNI</name>
<evidence type="ECO:0000313" key="2">
    <source>
        <dbReference type="Proteomes" id="UP000028582"/>
    </source>
</evidence>
<sequence>MTKHKRNENAVTKDRKIETPPAKVAKSTSVCEYCRKEFTTRGIPLHQTKCSKKQAHDKAEAKKTRSYKFCIVNEAIHEEILSFLNNQALTKMQMITGDHYQQCEPVLARYCCKCEDDNPAVLGGLCQQCNTTLGYSRRSTWVEKQVAKDKYGLREKDLREIRNSLGQYYDCDILEMYMIEKCGSKMGWVRYLAKRDMSKRKALATRRKNQEDMDAFLKSLAPGFAPYLWAIGFKKTDEELLMESSQRFIELKSRLEERGLHLPASSTLCSDYITTGVGKIEDVVRETETIQSSRNLN</sequence>
<proteinExistence type="predicted"/>
<reference evidence="1 2" key="1">
    <citation type="submission" date="2013-11" db="EMBL/GenBank/DDBJ databases">
        <title>The Genome Sequence of Phytophthora parasitica P1976.</title>
        <authorList>
            <consortium name="The Broad Institute Genomics Platform"/>
            <person name="Russ C."/>
            <person name="Tyler B."/>
            <person name="Panabieres F."/>
            <person name="Shan W."/>
            <person name="Tripathy S."/>
            <person name="Grunwald N."/>
            <person name="Machado M."/>
            <person name="Johnson C.S."/>
            <person name="Walker B."/>
            <person name="Young S."/>
            <person name="Zeng Q."/>
            <person name="Gargeya S."/>
            <person name="Fitzgerald M."/>
            <person name="Haas B."/>
            <person name="Abouelleil A."/>
            <person name="Allen A.W."/>
            <person name="Alvarado L."/>
            <person name="Arachchi H.M."/>
            <person name="Berlin A.M."/>
            <person name="Chapman S.B."/>
            <person name="Gainer-Dewar J."/>
            <person name="Goldberg J."/>
            <person name="Griggs A."/>
            <person name="Gujja S."/>
            <person name="Hansen M."/>
            <person name="Howarth C."/>
            <person name="Imamovic A."/>
            <person name="Ireland A."/>
            <person name="Larimer J."/>
            <person name="McCowan C."/>
            <person name="Murphy C."/>
            <person name="Pearson M."/>
            <person name="Poon T.W."/>
            <person name="Priest M."/>
            <person name="Roberts A."/>
            <person name="Saif S."/>
            <person name="Shea T."/>
            <person name="Sisk P."/>
            <person name="Sykes S."/>
            <person name="Wortman J."/>
            <person name="Nusbaum C."/>
            <person name="Birren B."/>
        </authorList>
    </citation>
    <scope>NUCLEOTIDE SEQUENCE [LARGE SCALE GENOMIC DNA]</scope>
    <source>
        <strain evidence="1 2">P1976</strain>
    </source>
</reference>
<dbReference type="Proteomes" id="UP000028582">
    <property type="component" value="Unassembled WGS sequence"/>
</dbReference>
<evidence type="ECO:0000313" key="1">
    <source>
        <dbReference type="EMBL" id="ETO62488.1"/>
    </source>
</evidence>
<dbReference type="OrthoDB" id="90621at2759"/>
<gene>
    <name evidence="1" type="ORF">F444_19617</name>
</gene>
<comment type="caution">
    <text evidence="1">The sequence shown here is derived from an EMBL/GenBank/DDBJ whole genome shotgun (WGS) entry which is preliminary data.</text>
</comment>
<dbReference type="AlphaFoldDB" id="A0A080Z777"/>
<protein>
    <submittedName>
        <fullName evidence="1">Uncharacterized protein</fullName>
    </submittedName>
</protein>
<organism evidence="1 2">
    <name type="scientific">Phytophthora nicotianae P1976</name>
    <dbReference type="NCBI Taxonomy" id="1317066"/>
    <lineage>
        <taxon>Eukaryota</taxon>
        <taxon>Sar</taxon>
        <taxon>Stramenopiles</taxon>
        <taxon>Oomycota</taxon>
        <taxon>Peronosporomycetes</taxon>
        <taxon>Peronosporales</taxon>
        <taxon>Peronosporaceae</taxon>
        <taxon>Phytophthora</taxon>
    </lineage>
</organism>
<dbReference type="EMBL" id="ANJA01003583">
    <property type="protein sequence ID" value="ETO62488.1"/>
    <property type="molecule type" value="Genomic_DNA"/>
</dbReference>